<evidence type="ECO:0000313" key="1">
    <source>
        <dbReference type="EMBL" id="EFH0043993.1"/>
    </source>
</evidence>
<evidence type="ECO:0000313" key="2">
    <source>
        <dbReference type="EMBL" id="EFM7860964.1"/>
    </source>
</evidence>
<dbReference type="EMBL" id="AASUOH010000016">
    <property type="protein sequence ID" value="EFH0043993.1"/>
    <property type="molecule type" value="Genomic_DNA"/>
</dbReference>
<dbReference type="InterPro" id="IPR002696">
    <property type="entry name" value="Membr_insert_effic_factor_YidD"/>
</dbReference>
<dbReference type="RefSeq" id="WP_001521571.1">
    <property type="nucleotide sequence ID" value="NZ_AP019803.1"/>
</dbReference>
<dbReference type="EMBL" id="AATLXB010000020">
    <property type="protein sequence ID" value="EFM7860964.1"/>
    <property type="molecule type" value="Genomic_DNA"/>
</dbReference>
<comment type="caution">
    <text evidence="2">The sequence shown here is derived from an EMBL/GenBank/DDBJ whole genome shotgun (WGS) entry which is preliminary data.</text>
</comment>
<dbReference type="EMBL" id="DABGKQ010000019">
    <property type="protein sequence ID" value="HAJ5805505.1"/>
    <property type="molecule type" value="Genomic_DNA"/>
</dbReference>
<reference evidence="1 4" key="2">
    <citation type="submission" date="2018-08" db="EMBL/GenBank/DDBJ databases">
        <authorList>
            <consortium name="PulseNet: The National Subtyping Network for Foodborne Disease Surveillance"/>
            <person name="Tarr C.L."/>
            <person name="Trees E."/>
            <person name="Katz L.S."/>
            <person name="Carleton-Romer H.A."/>
            <person name="Stroika S."/>
            <person name="Kucerova Z."/>
            <person name="Roache K.F."/>
            <person name="Sabol A.L."/>
            <person name="Besser J."/>
            <person name="Gerner-Smidt P."/>
        </authorList>
    </citation>
    <scope>NUCLEOTIDE SEQUENCE [LARGE SCALE GENOMIC DNA]</scope>
    <source>
        <strain evidence="1 4">PNUSAE004760</strain>
    </source>
</reference>
<dbReference type="Proteomes" id="UP000842519">
    <property type="component" value="Unassembled WGS sequence"/>
</dbReference>
<evidence type="ECO:0000313" key="4">
    <source>
        <dbReference type="Proteomes" id="UP000528199"/>
    </source>
</evidence>
<reference evidence="2 5" key="3">
    <citation type="submission" date="2018-08" db="EMBL/GenBank/DDBJ databases">
        <authorList>
            <consortium name="GenomeTrakr network: Whole genome sequencing for foodborne pathogen traceback"/>
        </authorList>
    </citation>
    <scope>NUCLEOTIDE SEQUENCE [LARGE SCALE GENOMIC DNA]</scope>
    <source>
        <strain evidence="2 5">NC_STEC194</strain>
    </source>
</reference>
<dbReference type="SMART" id="SM01234">
    <property type="entry name" value="Haemolytic"/>
    <property type="match status" value="1"/>
</dbReference>
<dbReference type="NCBIfam" id="TIGR00278">
    <property type="entry name" value="membrane protein insertion efficiency factor YidD"/>
    <property type="match status" value="1"/>
</dbReference>
<dbReference type="Proteomes" id="UP000528199">
    <property type="component" value="Unassembled WGS sequence"/>
</dbReference>
<reference evidence="3 6" key="1">
    <citation type="journal article" date="2018" name="Genome Biol.">
        <title>SKESA: strategic k-mer extension for scrupulous assemblies.</title>
        <authorList>
            <person name="Souvorov A."/>
            <person name="Agarwala R."/>
            <person name="Lipman D.J."/>
        </authorList>
    </citation>
    <scope>NUCLEOTIDE SEQUENCE [LARGE SCALE GENOMIC DNA]</scope>
    <source>
        <strain evidence="3">Ecoli[ST-405]</strain>
        <strain evidence="6">ecoli[ST-405]</strain>
    </source>
</reference>
<accession>A0A2T1M8U7</accession>
<dbReference type="Proteomes" id="UP000587626">
    <property type="component" value="Unassembled WGS sequence"/>
</dbReference>
<sequence>MNKLLLLLIMLYQRHLSPRKGYRCAYSVLYQTQGCSGAVKEIIQQKGVIAGWGEIRQRFADCRLAAQTIRQKQHLNEVIRKKKNNNCDCSGCDGAVCRDCDIPVPDLDCSWDCSSLHIKRFIQ</sequence>
<organism evidence="2 5">
    <name type="scientific">Escherichia coli</name>
    <dbReference type="NCBI Taxonomy" id="562"/>
    <lineage>
        <taxon>Bacteria</taxon>
        <taxon>Pseudomonadati</taxon>
        <taxon>Pseudomonadota</taxon>
        <taxon>Gammaproteobacteria</taxon>
        <taxon>Enterobacterales</taxon>
        <taxon>Enterobacteriaceae</taxon>
        <taxon>Escherichia</taxon>
    </lineage>
</organism>
<evidence type="ECO:0000313" key="5">
    <source>
        <dbReference type="Proteomes" id="UP000587626"/>
    </source>
</evidence>
<evidence type="ECO:0000313" key="3">
    <source>
        <dbReference type="EMBL" id="HAJ5805505.1"/>
    </source>
</evidence>
<reference evidence="3" key="4">
    <citation type="submission" date="2019-11" db="EMBL/GenBank/DDBJ databases">
        <authorList>
            <consortium name="NCBI Pathogen Detection Project"/>
        </authorList>
    </citation>
    <scope>NUCLEOTIDE SEQUENCE</scope>
    <source>
        <strain evidence="3">Ecoli[ST-405]</strain>
    </source>
</reference>
<protein>
    <submittedName>
        <fullName evidence="2">Membrane protein insertion efficiency factor YidD</fullName>
    </submittedName>
</protein>
<name>A0A2T1M8U7_ECOLX</name>
<dbReference type="AlphaFoldDB" id="A0A2T1M8U7"/>
<evidence type="ECO:0000313" key="6">
    <source>
        <dbReference type="Proteomes" id="UP000842519"/>
    </source>
</evidence>
<proteinExistence type="predicted"/>
<gene>
    <name evidence="2" type="primary">yidD</name>
    <name evidence="2" type="ORF">B6R15_002194</name>
    <name evidence="1" type="ORF">BKL28_002786</name>
    <name evidence="3" type="ORF">HLZ39_13470</name>
</gene>